<dbReference type="EMBL" id="JAHRHJ020000002">
    <property type="protein sequence ID" value="KAH9326468.1"/>
    <property type="molecule type" value="Genomic_DNA"/>
</dbReference>
<dbReference type="AlphaFoldDB" id="A0AA38GQG6"/>
<accession>A0AA38GQG6</accession>
<proteinExistence type="predicted"/>
<keyword evidence="2" id="KW-1185">Reference proteome</keyword>
<sequence>CAIMTSFPSWNSHQQQQYITPPTCFTNPPNQHFEQIQDQYAYPYEQLCQSQFGYGAFQEQGCAYNEDHQIQDAGLLEKIQKMEVKMVQSRATAQMRAFQNRLSGLLVHGEALFQGTSALKRSWTS</sequence>
<feature type="non-terminal residue" evidence="1">
    <location>
        <position position="1"/>
    </location>
</feature>
<organism evidence="1 2">
    <name type="scientific">Taxus chinensis</name>
    <name type="common">Chinese yew</name>
    <name type="synonym">Taxus wallichiana var. chinensis</name>
    <dbReference type="NCBI Taxonomy" id="29808"/>
    <lineage>
        <taxon>Eukaryota</taxon>
        <taxon>Viridiplantae</taxon>
        <taxon>Streptophyta</taxon>
        <taxon>Embryophyta</taxon>
        <taxon>Tracheophyta</taxon>
        <taxon>Spermatophyta</taxon>
        <taxon>Pinopsida</taxon>
        <taxon>Pinidae</taxon>
        <taxon>Conifers II</taxon>
        <taxon>Cupressales</taxon>
        <taxon>Taxaceae</taxon>
        <taxon>Taxus</taxon>
    </lineage>
</organism>
<dbReference type="Proteomes" id="UP000824469">
    <property type="component" value="Unassembled WGS sequence"/>
</dbReference>
<evidence type="ECO:0000313" key="2">
    <source>
        <dbReference type="Proteomes" id="UP000824469"/>
    </source>
</evidence>
<protein>
    <submittedName>
        <fullName evidence="1">Uncharacterized protein</fullName>
    </submittedName>
</protein>
<comment type="caution">
    <text evidence="1">The sequence shown here is derived from an EMBL/GenBank/DDBJ whole genome shotgun (WGS) entry which is preliminary data.</text>
</comment>
<evidence type="ECO:0000313" key="1">
    <source>
        <dbReference type="EMBL" id="KAH9326468.1"/>
    </source>
</evidence>
<reference evidence="1 2" key="1">
    <citation type="journal article" date="2021" name="Nat. Plants">
        <title>The Taxus genome provides insights into paclitaxel biosynthesis.</title>
        <authorList>
            <person name="Xiong X."/>
            <person name="Gou J."/>
            <person name="Liao Q."/>
            <person name="Li Y."/>
            <person name="Zhou Q."/>
            <person name="Bi G."/>
            <person name="Li C."/>
            <person name="Du R."/>
            <person name="Wang X."/>
            <person name="Sun T."/>
            <person name="Guo L."/>
            <person name="Liang H."/>
            <person name="Lu P."/>
            <person name="Wu Y."/>
            <person name="Zhang Z."/>
            <person name="Ro D.K."/>
            <person name="Shang Y."/>
            <person name="Huang S."/>
            <person name="Yan J."/>
        </authorList>
    </citation>
    <scope>NUCLEOTIDE SEQUENCE [LARGE SCALE GENOMIC DNA]</scope>
    <source>
        <strain evidence="1">Ta-2019</strain>
    </source>
</reference>
<name>A0AA38GQG6_TAXCH</name>
<gene>
    <name evidence="1" type="ORF">KI387_006646</name>
</gene>